<dbReference type="KEGG" id="bgt:106065027"/>
<dbReference type="Pfam" id="PF01575">
    <property type="entry name" value="MaoC_dehydratas"/>
    <property type="match status" value="1"/>
</dbReference>
<comment type="pathway">
    <text evidence="2">Lipid metabolism.</text>
</comment>
<comment type="similarity">
    <text evidence="3">Belongs to the short-chain dehydrogenases/reductases (SDR) family.</text>
</comment>
<keyword evidence="5" id="KW-0560">Oxidoreductase</keyword>
<evidence type="ECO:0000259" key="11">
    <source>
        <dbReference type="Pfam" id="PF22622"/>
    </source>
</evidence>
<dbReference type="InterPro" id="IPR003033">
    <property type="entry name" value="SCP2_sterol-bd_dom"/>
</dbReference>
<dbReference type="Gene3D" id="3.30.1050.10">
    <property type="entry name" value="SCP2 sterol-binding domain"/>
    <property type="match status" value="1"/>
</dbReference>
<reference evidence="12" key="1">
    <citation type="submission" date="2020-05" db="UniProtKB">
        <authorList>
            <consortium name="EnsemblMetazoa"/>
        </authorList>
    </citation>
    <scope>IDENTIFICATION</scope>
    <source>
        <strain evidence="12">BB02</strain>
    </source>
</reference>
<evidence type="ECO:0008006" key="14">
    <source>
        <dbReference type="Google" id="ProtNLM"/>
    </source>
</evidence>
<dbReference type="InterPro" id="IPR002539">
    <property type="entry name" value="MaoC-like_dom"/>
</dbReference>
<dbReference type="FunFam" id="3.10.129.10:FF:000013">
    <property type="entry name" value="Peroxisomal multifunctional enzyme type 2"/>
    <property type="match status" value="1"/>
</dbReference>
<sequence length="508" mass="54758">MSDALRFDGKVVLITGAGNGLGKAYALAFAERGASVVVNDLGGSATGVGKGSNAADLVVQEIVSKGGKAVANYDSVEDGEKVVKTALDTFGKIGKYSYQALAKTMKLQNIKFTYTERDAALYALGVGVSTAQDDFLKFLFELSGDFTVLPTFAVIPGFDAIMSIDKVPGFQIDPTKILHGEQYLELFKPISRSGTLVSKAWIADVLDKKSGAVILYNVETFNEKNEKVAFNQFTTFVVGIGNFGGRSTSSEAKPLVDVPKRAPDAVKQEKTSIDQAALYRLSGDRNPLHIDPSFAAMGGFKTPILHGLCSFGYAVRHVMSTYANNDMSLFKAVKVRFAKPVLPGQTLVTEMWKEGNRIHFQTKVAENGNVCITGAYVDLNAATEENKPKQVSDLQSTAIFQQMASQVKNNSDLVAKINAIFQWNITKNGADATTWVVDMKSSKTGQVFEGKPVNKADCVITISDENFLALVSGKLDPQKAFLGGKLKLSGNIMLAQKLGDLFANKSKM</sequence>
<evidence type="ECO:0000256" key="8">
    <source>
        <dbReference type="ARBA" id="ARBA00023239"/>
    </source>
</evidence>
<evidence type="ECO:0000259" key="9">
    <source>
        <dbReference type="Pfam" id="PF01575"/>
    </source>
</evidence>
<dbReference type="Gene3D" id="3.40.50.720">
    <property type="entry name" value="NAD(P)-binding Rossmann-like Domain"/>
    <property type="match status" value="1"/>
</dbReference>
<evidence type="ECO:0000313" key="12">
    <source>
        <dbReference type="EnsemblMetazoa" id="BGLB027260-PA"/>
    </source>
</evidence>
<dbReference type="EnsemblMetazoa" id="BGLB027260-RA">
    <property type="protein sequence ID" value="BGLB027260-PA"/>
    <property type="gene ID" value="BGLB027260"/>
</dbReference>
<keyword evidence="8" id="KW-0456">Lyase</keyword>
<dbReference type="GO" id="GO:0016491">
    <property type="term" value="F:oxidoreductase activity"/>
    <property type="evidence" value="ECO:0007669"/>
    <property type="project" value="UniProtKB-KW"/>
</dbReference>
<dbReference type="Pfam" id="PF22622">
    <property type="entry name" value="MFE-2_hydrat-2_N"/>
    <property type="match status" value="1"/>
</dbReference>
<evidence type="ECO:0000313" key="13">
    <source>
        <dbReference type="Proteomes" id="UP000076420"/>
    </source>
</evidence>
<dbReference type="VEuPathDB" id="VectorBase:BGLAX_032346"/>
<evidence type="ECO:0000259" key="10">
    <source>
        <dbReference type="Pfam" id="PF02036"/>
    </source>
</evidence>
<gene>
    <name evidence="12" type="primary">106065027</name>
</gene>
<dbReference type="PANTHER" id="PTHR45024">
    <property type="entry name" value="DEHYDROGENASES, SHORT CHAIN"/>
    <property type="match status" value="1"/>
</dbReference>
<dbReference type="InterPro" id="IPR054357">
    <property type="entry name" value="MFE-2_N"/>
</dbReference>
<dbReference type="InterPro" id="IPR029069">
    <property type="entry name" value="HotDog_dom_sf"/>
</dbReference>
<dbReference type="Proteomes" id="UP000076420">
    <property type="component" value="Unassembled WGS sequence"/>
</dbReference>
<dbReference type="PANTHER" id="PTHR45024:SF2">
    <property type="entry name" value="SCP2 DOMAIN-CONTAINING PROTEIN"/>
    <property type="match status" value="1"/>
</dbReference>
<evidence type="ECO:0000256" key="5">
    <source>
        <dbReference type="ARBA" id="ARBA00023002"/>
    </source>
</evidence>
<dbReference type="InterPro" id="IPR036291">
    <property type="entry name" value="NAD(P)-bd_dom_sf"/>
</dbReference>
<dbReference type="GO" id="GO:0018812">
    <property type="term" value="F:3-hydroxyacyl-CoA dehydratase activity"/>
    <property type="evidence" value="ECO:0007669"/>
    <property type="project" value="UniProtKB-ARBA"/>
</dbReference>
<feature type="domain" description="MaoC-like" evidence="9">
    <location>
        <begin position="258"/>
        <end position="372"/>
    </location>
</feature>
<proteinExistence type="inferred from homology"/>
<dbReference type="AlphaFoldDB" id="A0A2C9L5I5"/>
<dbReference type="Pfam" id="PF02036">
    <property type="entry name" value="SCP2"/>
    <property type="match status" value="1"/>
</dbReference>
<dbReference type="InterPro" id="IPR051687">
    <property type="entry name" value="Peroxisomal_Beta-Oxidation"/>
</dbReference>
<dbReference type="SUPFAM" id="SSF51735">
    <property type="entry name" value="NAD(P)-binding Rossmann-fold domains"/>
    <property type="match status" value="1"/>
</dbReference>
<keyword evidence="6" id="KW-0443">Lipid metabolism</keyword>
<dbReference type="VEuPathDB" id="VectorBase:BGLB027260"/>
<dbReference type="SUPFAM" id="SSF54637">
    <property type="entry name" value="Thioesterase/thiol ester dehydrase-isomerase"/>
    <property type="match status" value="2"/>
</dbReference>
<keyword evidence="4" id="KW-0276">Fatty acid metabolism</keyword>
<feature type="domain" description="SCP2" evidence="10">
    <location>
        <begin position="400"/>
        <end position="502"/>
    </location>
</feature>
<name>A0A2C9L5I5_BIOGL</name>
<evidence type="ECO:0000256" key="4">
    <source>
        <dbReference type="ARBA" id="ARBA00022832"/>
    </source>
</evidence>
<dbReference type="GO" id="GO:0006631">
    <property type="term" value="P:fatty acid metabolic process"/>
    <property type="evidence" value="ECO:0007669"/>
    <property type="project" value="UniProtKB-KW"/>
</dbReference>
<organism evidence="12 13">
    <name type="scientific">Biomphalaria glabrata</name>
    <name type="common">Bloodfluke planorb</name>
    <name type="synonym">Freshwater snail</name>
    <dbReference type="NCBI Taxonomy" id="6526"/>
    <lineage>
        <taxon>Eukaryota</taxon>
        <taxon>Metazoa</taxon>
        <taxon>Spiralia</taxon>
        <taxon>Lophotrochozoa</taxon>
        <taxon>Mollusca</taxon>
        <taxon>Gastropoda</taxon>
        <taxon>Heterobranchia</taxon>
        <taxon>Euthyneura</taxon>
        <taxon>Panpulmonata</taxon>
        <taxon>Hygrophila</taxon>
        <taxon>Lymnaeoidea</taxon>
        <taxon>Planorbidae</taxon>
        <taxon>Biomphalaria</taxon>
    </lineage>
</organism>
<evidence type="ECO:0000256" key="2">
    <source>
        <dbReference type="ARBA" id="ARBA00005189"/>
    </source>
</evidence>
<dbReference type="SUPFAM" id="SSF55718">
    <property type="entry name" value="SCP-like"/>
    <property type="match status" value="1"/>
</dbReference>
<dbReference type="Gene3D" id="3.10.129.10">
    <property type="entry name" value="Hotdog Thioesterase"/>
    <property type="match status" value="1"/>
</dbReference>
<evidence type="ECO:0000256" key="6">
    <source>
        <dbReference type="ARBA" id="ARBA00023098"/>
    </source>
</evidence>
<evidence type="ECO:0000256" key="1">
    <source>
        <dbReference type="ARBA" id="ARBA00004275"/>
    </source>
</evidence>
<dbReference type="GO" id="GO:0005777">
    <property type="term" value="C:peroxisome"/>
    <property type="evidence" value="ECO:0007669"/>
    <property type="project" value="UniProtKB-SubCell"/>
</dbReference>
<evidence type="ECO:0000256" key="3">
    <source>
        <dbReference type="ARBA" id="ARBA00006484"/>
    </source>
</evidence>
<dbReference type="InterPro" id="IPR036527">
    <property type="entry name" value="SCP2_sterol-bd_dom_sf"/>
</dbReference>
<keyword evidence="7" id="KW-0576">Peroxisome</keyword>
<dbReference type="OrthoDB" id="3592703at2759"/>
<dbReference type="CDD" id="cd03448">
    <property type="entry name" value="HDE_HSD"/>
    <property type="match status" value="1"/>
</dbReference>
<accession>A0A2C9L5I5</accession>
<feature type="domain" description="Peroxisomal multifunctional enzyme type 2-like N-terminal" evidence="11">
    <location>
        <begin position="112"/>
        <end position="239"/>
    </location>
</feature>
<comment type="subcellular location">
    <subcellularLocation>
        <location evidence="1">Peroxisome</location>
    </subcellularLocation>
</comment>
<evidence type="ECO:0000256" key="7">
    <source>
        <dbReference type="ARBA" id="ARBA00023140"/>
    </source>
</evidence>
<dbReference type="STRING" id="6526.A0A2C9L5I5"/>
<protein>
    <recommendedName>
        <fullName evidence="14">SCP2 domain-containing protein</fullName>
    </recommendedName>
</protein>